<dbReference type="AlphaFoldDB" id="A0A068WED3"/>
<feature type="compositionally biased region" description="Low complexity" evidence="1">
    <location>
        <begin position="837"/>
        <end position="856"/>
    </location>
</feature>
<evidence type="ECO:0000313" key="2">
    <source>
        <dbReference type="EMBL" id="CDS18448.1"/>
    </source>
</evidence>
<protein>
    <submittedName>
        <fullName evidence="2 4">Uncharacterized protein</fullName>
    </submittedName>
</protein>
<feature type="compositionally biased region" description="Basic residues" evidence="1">
    <location>
        <begin position="914"/>
        <end position="924"/>
    </location>
</feature>
<feature type="region of interest" description="Disordered" evidence="1">
    <location>
        <begin position="43"/>
        <end position="69"/>
    </location>
</feature>
<dbReference type="Proteomes" id="UP000492820">
    <property type="component" value="Unassembled WGS sequence"/>
</dbReference>
<gene>
    <name evidence="4" type="primary">EGR_02755</name>
    <name evidence="2" type="ORF">EgrG_000623300</name>
</gene>
<feature type="region of interest" description="Disordered" evidence="1">
    <location>
        <begin position="192"/>
        <end position="227"/>
    </location>
</feature>
<reference evidence="2 3" key="1">
    <citation type="journal article" date="2013" name="Nature">
        <title>The genomes of four tapeworm species reveal adaptations to parasitism.</title>
        <authorList>
            <person name="Tsai I.J."/>
            <person name="Zarowiecki M."/>
            <person name="Holroyd N."/>
            <person name="Garciarrubio A."/>
            <person name="Sanchez-Flores A."/>
            <person name="Brooks K.L."/>
            <person name="Tracey A."/>
            <person name="Bobes R.J."/>
            <person name="Fragoso G."/>
            <person name="Sciutto E."/>
            <person name="Aslett M."/>
            <person name="Beasley H."/>
            <person name="Bennett H.M."/>
            <person name="Cai J."/>
            <person name="Camicia F."/>
            <person name="Clark R."/>
            <person name="Cucher M."/>
            <person name="De Silva N."/>
            <person name="Day T.A."/>
            <person name="Deplazes P."/>
            <person name="Estrada K."/>
            <person name="Fernandez C."/>
            <person name="Holland P.W."/>
            <person name="Hou J."/>
            <person name="Hu S."/>
            <person name="Huckvale T."/>
            <person name="Hung S.S."/>
            <person name="Kamenetzky L."/>
            <person name="Keane J.A."/>
            <person name="Kiss F."/>
            <person name="Koziol U."/>
            <person name="Lambert O."/>
            <person name="Liu K."/>
            <person name="Luo X."/>
            <person name="Luo Y."/>
            <person name="Macchiaroli N."/>
            <person name="Nichol S."/>
            <person name="Paps J."/>
            <person name="Parkinson J."/>
            <person name="Pouchkina-Stantcheva N."/>
            <person name="Riddiford N."/>
            <person name="Rosenzvit M."/>
            <person name="Salinas G."/>
            <person name="Wasmuth J.D."/>
            <person name="Zamanian M."/>
            <person name="Zheng Y."/>
            <person name="Cai X."/>
            <person name="Soberon X."/>
            <person name="Olson P.D."/>
            <person name="Laclette J.P."/>
            <person name="Brehm K."/>
            <person name="Berriman M."/>
            <person name="Garciarrubio A."/>
            <person name="Bobes R.J."/>
            <person name="Fragoso G."/>
            <person name="Sanchez-Flores A."/>
            <person name="Estrada K."/>
            <person name="Cevallos M.A."/>
            <person name="Morett E."/>
            <person name="Gonzalez V."/>
            <person name="Portillo T."/>
            <person name="Ochoa-Leyva A."/>
            <person name="Jose M.V."/>
            <person name="Sciutto E."/>
            <person name="Landa A."/>
            <person name="Jimenez L."/>
            <person name="Valdes V."/>
            <person name="Carrero J.C."/>
            <person name="Larralde C."/>
            <person name="Morales-Montor J."/>
            <person name="Limon-Lason J."/>
            <person name="Soberon X."/>
            <person name="Laclette J.P."/>
        </authorList>
    </citation>
    <scope>NUCLEOTIDE SEQUENCE [LARGE SCALE GENOMIC DNA]</scope>
</reference>
<reference evidence="4" key="3">
    <citation type="submission" date="2020-10" db="UniProtKB">
        <authorList>
            <consortium name="WormBaseParasite"/>
        </authorList>
    </citation>
    <scope>IDENTIFICATION</scope>
</reference>
<feature type="region of interest" description="Disordered" evidence="1">
    <location>
        <begin position="905"/>
        <end position="924"/>
    </location>
</feature>
<evidence type="ECO:0000256" key="1">
    <source>
        <dbReference type="SAM" id="MobiDB-lite"/>
    </source>
</evidence>
<feature type="compositionally biased region" description="Basic and acidic residues" evidence="1">
    <location>
        <begin position="752"/>
        <end position="761"/>
    </location>
</feature>
<dbReference type="EMBL" id="LK028578">
    <property type="protein sequence ID" value="CDS18448.1"/>
    <property type="molecule type" value="Genomic_DNA"/>
</dbReference>
<feature type="region of interest" description="Disordered" evidence="1">
    <location>
        <begin position="814"/>
        <end position="879"/>
    </location>
</feature>
<evidence type="ECO:0000313" key="4">
    <source>
        <dbReference type="WBParaSite" id="EgrG_000623300"/>
    </source>
</evidence>
<feature type="compositionally biased region" description="Polar residues" evidence="1">
    <location>
        <begin position="469"/>
        <end position="479"/>
    </location>
</feature>
<sequence length="924" mass="103924">MPGEVTDHLLLKQKRKLLRRQRIYDMDASMDVVTSGNWTEEKIDAGETKSGPNDSDQKLVLPLPNQPPTRTVHIKRLHARRISSTSQAGQNSMDQTYPPPPQAPQITKHHPTAPLRITPEIGDWKREVERETGRSHEQIDAPNPLPVSTTTTVASAIPPFSVREPVEKQVRSWLESTSDEYDILLKRWSGRTGTAKSKNGVENRSLDLRHQASGESGKRVSTCGSEVGHKKQLPRLWKQTTPMSQAIIQNHLEHQHQNFGRSLSKKELTVPSFGFDSGEMSMLQSLEENPEEDFMSLLPPVSAQRRFSDNPLMAKQHGGCAFQPMISPAIINYSTHNLEPNVKLRSAPARSFCCIYHKRQDYDKSYRSPNCTCSCSQLRKNPTSSSYTEMVMMYPGEVTLPNCCHSPHNSENLPNEECCSCSHHKMNKFLVEDVRSEVAVGRCYSPLPPQPPITPRSRGSPPLLASPYRNPNSHQYTQERLSRQICRDRLTADRDPEMPFLDMLTKSETFEKELQRRLDKEIQRGASEGGTSEPQSQASRLIPPDLVFSPASRRVSAVDIGEEVVGSSVINMLAVSSPSRQLSRQNSIYSMEEGFHHQQQHSTTSPQGSLGSERGTFLTPEYQTAASVIVATKIEPTQWVKPARSFDHFSSRNFVVHRAASHSPSHLAAHTQEHTNKPTVHRSDTDCFIRTTQQNMDSRPAQVEIDNSRTPEFLSLDSSNSDPQHLAAEFLKEQRHSYNLEGPQPYGGRQHFRSDSGGESKRAPILLKLKPTSLTTSADCLKQQPTMGGPTALSAGHHRAPFYVNSHTYREATKRLAQKKMQQRSGKELHPRKSLEVESAWSSSQSTSLQSSKSPSRNLHSRSKSTEADIRGGFSPSTRCMRRDYTIDEKTDEIFQAFLQHDPLMDEMTVQHPPRGRKKSLQQS</sequence>
<feature type="region of interest" description="Disordered" evidence="1">
    <location>
        <begin position="740"/>
        <end position="761"/>
    </location>
</feature>
<proteinExistence type="predicted"/>
<feature type="compositionally biased region" description="Basic and acidic residues" evidence="1">
    <location>
        <begin position="825"/>
        <end position="836"/>
    </location>
</feature>
<name>A0A068WED3_ECHGR</name>
<reference evidence="2" key="2">
    <citation type="submission" date="2014-06" db="EMBL/GenBank/DDBJ databases">
        <authorList>
            <person name="Aslett M."/>
        </authorList>
    </citation>
    <scope>NUCLEOTIDE SEQUENCE</scope>
</reference>
<evidence type="ECO:0000313" key="3">
    <source>
        <dbReference type="Proteomes" id="UP000492820"/>
    </source>
</evidence>
<feature type="region of interest" description="Disordered" evidence="1">
    <location>
        <begin position="446"/>
        <end position="483"/>
    </location>
</feature>
<accession>A0A068WED3</accession>
<organism evidence="2">
    <name type="scientific">Echinococcus granulosus</name>
    <name type="common">Hydatid tapeworm</name>
    <dbReference type="NCBI Taxonomy" id="6210"/>
    <lineage>
        <taxon>Eukaryota</taxon>
        <taxon>Metazoa</taxon>
        <taxon>Spiralia</taxon>
        <taxon>Lophotrochozoa</taxon>
        <taxon>Platyhelminthes</taxon>
        <taxon>Cestoda</taxon>
        <taxon>Eucestoda</taxon>
        <taxon>Cyclophyllidea</taxon>
        <taxon>Taeniidae</taxon>
        <taxon>Echinococcus</taxon>
        <taxon>Echinococcus granulosus group</taxon>
    </lineage>
</organism>
<dbReference type="WBParaSite" id="EgrG_000623300">
    <property type="protein sequence ID" value="EgrG_000623300"/>
    <property type="gene ID" value="EgrG_000623300"/>
</dbReference>
<feature type="compositionally biased region" description="Basic and acidic residues" evidence="1">
    <location>
        <begin position="199"/>
        <end position="218"/>
    </location>
</feature>
<dbReference type="OrthoDB" id="6247020at2759"/>